<dbReference type="Pfam" id="PF00067">
    <property type="entry name" value="p450"/>
    <property type="match status" value="1"/>
</dbReference>
<evidence type="ECO:0000256" key="12">
    <source>
        <dbReference type="ARBA" id="ARBA00023033"/>
    </source>
</evidence>
<reference evidence="16" key="2">
    <citation type="submission" date="2015-02" db="UniProtKB">
        <authorList>
            <consortium name="EnsemblMetazoa"/>
        </authorList>
    </citation>
    <scope>IDENTIFICATION</scope>
</reference>
<dbReference type="Proteomes" id="UP000014500">
    <property type="component" value="Unassembled WGS sequence"/>
</dbReference>
<dbReference type="InterPro" id="IPR001128">
    <property type="entry name" value="Cyt_P450"/>
</dbReference>
<comment type="subcellular location">
    <subcellularLocation>
        <location evidence="4">Endoplasmic reticulum membrane</location>
        <topology evidence="4">Peripheral membrane protein</topology>
    </subcellularLocation>
    <subcellularLocation>
        <location evidence="3">Microsome membrane</location>
        <topology evidence="3">Peripheral membrane protein</topology>
    </subcellularLocation>
</comment>
<dbReference type="InterPro" id="IPR050182">
    <property type="entry name" value="Cytochrome_P450_fam2"/>
</dbReference>
<dbReference type="PANTHER" id="PTHR24300:SF375">
    <property type="entry name" value="CYTOCHROME P450 FAMILY"/>
    <property type="match status" value="1"/>
</dbReference>
<proteinExistence type="inferred from homology"/>
<keyword evidence="17" id="KW-1185">Reference proteome</keyword>
<dbReference type="GO" id="GO:0016712">
    <property type="term" value="F:oxidoreductase activity, acting on paired donors, with incorporation or reduction of molecular oxygen, reduced flavin or flavoprotein as one donor, and incorporation of one atom of oxygen"/>
    <property type="evidence" value="ECO:0007669"/>
    <property type="project" value="TreeGrafter"/>
</dbReference>
<dbReference type="AlphaFoldDB" id="T1JB88"/>
<dbReference type="InterPro" id="IPR017972">
    <property type="entry name" value="Cyt_P450_CS"/>
</dbReference>
<dbReference type="PRINTS" id="PR00385">
    <property type="entry name" value="P450"/>
</dbReference>
<dbReference type="eggNOG" id="KOG0156">
    <property type="taxonomic scope" value="Eukaryota"/>
</dbReference>
<evidence type="ECO:0008006" key="18">
    <source>
        <dbReference type="Google" id="ProtNLM"/>
    </source>
</evidence>
<dbReference type="InterPro" id="IPR036396">
    <property type="entry name" value="Cyt_P450_sf"/>
</dbReference>
<dbReference type="OMA" id="SICTENT"/>
<sequence length="513" mass="59716">MDTTFLSEYFQTDDNYMTISCILFLVTLIGIYYQNSRSKHPPVGKPLPMLKGLPIVGFLPYVGEKPPETFAKLAQTLGPVFKVQMGALPCLVLNNFEAVKEAFIKQSEFYSGRPNEISFKIYDDEPAFIFDDGPTFKDVRYFSMDVLKKLGFGRLSLEPLVKEEVQFLINELRKYKGEASDCLKLIETSVGSSICSIMNGKRSNLNDPWLIALIDAVDGLQRTYVHDYGFYFPYMKKIPVINLLTNEKEKKYWKEEFWRLWREKVHEVIKETEAGLIPDNFISFWNKEAEARKAKNDPNLYLYSETNLVNNLDIFAQAAFETTSTTIMWALIYFMKYPETQTKVINEIRSLGPEKEKNLTFTDAKHLPYTRAFIQELHRCSSIVPLGVFHSTSEPSVLMGYYVPKRILTIANSYAIHYDPKNFPEPKIFKPERFINEKGEYFRDERIIPFSIGKRFCPGEYVAQMEIFHYLTMIVCNFELKLEDEGKDMSICTENTLIRHPVPFKMYFIPRKK</sequence>
<evidence type="ECO:0000313" key="16">
    <source>
        <dbReference type="EnsemblMetazoa" id="SMAR011026-PA"/>
    </source>
</evidence>
<dbReference type="FunFam" id="1.10.630.10:FF:000238">
    <property type="entry name" value="Cytochrome P450 2A6"/>
    <property type="match status" value="1"/>
</dbReference>
<dbReference type="STRING" id="126957.T1JB88"/>
<dbReference type="GO" id="GO:0005506">
    <property type="term" value="F:iron ion binding"/>
    <property type="evidence" value="ECO:0007669"/>
    <property type="project" value="InterPro"/>
</dbReference>
<comment type="function">
    <text evidence="2">May be involved in the metabolism of insect hormones and in the breakdown of synthetic insecticides.</text>
</comment>
<evidence type="ECO:0000256" key="10">
    <source>
        <dbReference type="ARBA" id="ARBA00023002"/>
    </source>
</evidence>
<evidence type="ECO:0000313" key="17">
    <source>
        <dbReference type="Proteomes" id="UP000014500"/>
    </source>
</evidence>
<evidence type="ECO:0000256" key="1">
    <source>
        <dbReference type="ARBA" id="ARBA00001971"/>
    </source>
</evidence>
<evidence type="ECO:0000256" key="9">
    <source>
        <dbReference type="ARBA" id="ARBA00022848"/>
    </source>
</evidence>
<evidence type="ECO:0000256" key="2">
    <source>
        <dbReference type="ARBA" id="ARBA00003690"/>
    </source>
</evidence>
<dbReference type="PROSITE" id="PS00086">
    <property type="entry name" value="CYTOCHROME_P450"/>
    <property type="match status" value="1"/>
</dbReference>
<dbReference type="HOGENOM" id="CLU_001570_22_0_1"/>
<protein>
    <recommendedName>
        <fullName evidence="18">Cytochrome P450</fullName>
    </recommendedName>
</protein>
<dbReference type="EnsemblMetazoa" id="SMAR011026-RA">
    <property type="protein sequence ID" value="SMAR011026-PA"/>
    <property type="gene ID" value="SMAR011026"/>
</dbReference>
<feature type="binding site" description="axial binding residue" evidence="14">
    <location>
        <position position="457"/>
    </location>
    <ligand>
        <name>heme</name>
        <dbReference type="ChEBI" id="CHEBI:30413"/>
    </ligand>
    <ligandPart>
        <name>Fe</name>
        <dbReference type="ChEBI" id="CHEBI:18248"/>
    </ligandPart>
</feature>
<dbReference type="GO" id="GO:0006082">
    <property type="term" value="P:organic acid metabolic process"/>
    <property type="evidence" value="ECO:0007669"/>
    <property type="project" value="TreeGrafter"/>
</dbReference>
<dbReference type="PRINTS" id="PR00463">
    <property type="entry name" value="EP450I"/>
</dbReference>
<evidence type="ECO:0000256" key="5">
    <source>
        <dbReference type="ARBA" id="ARBA00010617"/>
    </source>
</evidence>
<evidence type="ECO:0000256" key="4">
    <source>
        <dbReference type="ARBA" id="ARBA00004406"/>
    </source>
</evidence>
<evidence type="ECO:0000256" key="14">
    <source>
        <dbReference type="PIRSR" id="PIRSR602401-1"/>
    </source>
</evidence>
<evidence type="ECO:0000256" key="13">
    <source>
        <dbReference type="ARBA" id="ARBA00023136"/>
    </source>
</evidence>
<keyword evidence="9" id="KW-0492">Microsome</keyword>
<keyword evidence="10 15" id="KW-0560">Oxidoreductase</keyword>
<keyword evidence="8" id="KW-0256">Endoplasmic reticulum</keyword>
<evidence type="ECO:0000256" key="11">
    <source>
        <dbReference type="ARBA" id="ARBA00023004"/>
    </source>
</evidence>
<keyword evidence="6 14" id="KW-0349">Heme</keyword>
<dbReference type="SUPFAM" id="SSF48264">
    <property type="entry name" value="Cytochrome P450"/>
    <property type="match status" value="1"/>
</dbReference>
<keyword evidence="7 14" id="KW-0479">Metal-binding</keyword>
<comment type="cofactor">
    <cofactor evidence="1 14">
        <name>heme</name>
        <dbReference type="ChEBI" id="CHEBI:30413"/>
    </cofactor>
</comment>
<dbReference type="GO" id="GO:0020037">
    <property type="term" value="F:heme binding"/>
    <property type="evidence" value="ECO:0007669"/>
    <property type="project" value="InterPro"/>
</dbReference>
<evidence type="ECO:0000256" key="15">
    <source>
        <dbReference type="RuleBase" id="RU000461"/>
    </source>
</evidence>
<comment type="similarity">
    <text evidence="5 15">Belongs to the cytochrome P450 family.</text>
</comment>
<evidence type="ECO:0000256" key="3">
    <source>
        <dbReference type="ARBA" id="ARBA00004174"/>
    </source>
</evidence>
<dbReference type="PANTHER" id="PTHR24300">
    <property type="entry name" value="CYTOCHROME P450 508A4-RELATED"/>
    <property type="match status" value="1"/>
</dbReference>
<keyword evidence="12 15" id="KW-0503">Monooxygenase</keyword>
<evidence type="ECO:0000256" key="7">
    <source>
        <dbReference type="ARBA" id="ARBA00022723"/>
    </source>
</evidence>
<dbReference type="Gene3D" id="1.10.630.10">
    <property type="entry name" value="Cytochrome P450"/>
    <property type="match status" value="1"/>
</dbReference>
<keyword evidence="11 14" id="KW-0408">Iron</keyword>
<dbReference type="GO" id="GO:0006805">
    <property type="term" value="P:xenobiotic metabolic process"/>
    <property type="evidence" value="ECO:0007669"/>
    <property type="project" value="TreeGrafter"/>
</dbReference>
<keyword evidence="13" id="KW-0472">Membrane</keyword>
<dbReference type="EMBL" id="JH432010">
    <property type="status" value="NOT_ANNOTATED_CDS"/>
    <property type="molecule type" value="Genomic_DNA"/>
</dbReference>
<accession>T1JB88</accession>
<organism evidence="16 17">
    <name type="scientific">Strigamia maritima</name>
    <name type="common">European centipede</name>
    <name type="synonym">Geophilus maritimus</name>
    <dbReference type="NCBI Taxonomy" id="126957"/>
    <lineage>
        <taxon>Eukaryota</taxon>
        <taxon>Metazoa</taxon>
        <taxon>Ecdysozoa</taxon>
        <taxon>Arthropoda</taxon>
        <taxon>Myriapoda</taxon>
        <taxon>Chilopoda</taxon>
        <taxon>Pleurostigmophora</taxon>
        <taxon>Geophilomorpha</taxon>
        <taxon>Linotaeniidae</taxon>
        <taxon>Strigamia</taxon>
    </lineage>
</organism>
<evidence type="ECO:0000256" key="6">
    <source>
        <dbReference type="ARBA" id="ARBA00022617"/>
    </source>
</evidence>
<reference evidence="17" key="1">
    <citation type="submission" date="2011-05" db="EMBL/GenBank/DDBJ databases">
        <authorList>
            <person name="Richards S.R."/>
            <person name="Qu J."/>
            <person name="Jiang H."/>
            <person name="Jhangiani S.N."/>
            <person name="Agravi P."/>
            <person name="Goodspeed R."/>
            <person name="Gross S."/>
            <person name="Mandapat C."/>
            <person name="Jackson L."/>
            <person name="Mathew T."/>
            <person name="Pu L."/>
            <person name="Thornton R."/>
            <person name="Saada N."/>
            <person name="Wilczek-Boney K.B."/>
            <person name="Lee S."/>
            <person name="Kovar C."/>
            <person name="Wu Y."/>
            <person name="Scherer S.E."/>
            <person name="Worley K.C."/>
            <person name="Muzny D.M."/>
            <person name="Gibbs R."/>
        </authorList>
    </citation>
    <scope>NUCLEOTIDE SEQUENCE</scope>
    <source>
        <strain evidence="17">Brora</strain>
    </source>
</reference>
<evidence type="ECO:0000256" key="8">
    <source>
        <dbReference type="ARBA" id="ARBA00022824"/>
    </source>
</evidence>
<dbReference type="InterPro" id="IPR002401">
    <property type="entry name" value="Cyt_P450_E_grp-I"/>
</dbReference>
<dbReference type="PhylomeDB" id="T1JB88"/>
<name>T1JB88_STRMM</name>
<dbReference type="GO" id="GO:0005789">
    <property type="term" value="C:endoplasmic reticulum membrane"/>
    <property type="evidence" value="ECO:0007669"/>
    <property type="project" value="UniProtKB-SubCell"/>
</dbReference>